<evidence type="ECO:0000256" key="16">
    <source>
        <dbReference type="RuleBase" id="RU363061"/>
    </source>
</evidence>
<keyword evidence="9 15" id="KW-0249">Electron transport</keyword>
<evidence type="ECO:0000256" key="3">
    <source>
        <dbReference type="ARBA" id="ARBA00022448"/>
    </source>
</evidence>
<comment type="caution">
    <text evidence="18">The sequence shown here is derived from an EMBL/GenBank/DDBJ whole genome shotgun (WGS) entry which is preliminary data.</text>
</comment>
<keyword evidence="4 15" id="KW-0349">Heme</keyword>
<feature type="transmembrane region" description="Helical" evidence="16">
    <location>
        <begin position="42"/>
        <end position="62"/>
    </location>
</feature>
<evidence type="ECO:0000256" key="1">
    <source>
        <dbReference type="ARBA" id="ARBA00004141"/>
    </source>
</evidence>
<dbReference type="EC" id="7.1.1.9" evidence="16"/>
<keyword evidence="12 16" id="KW-0186">Copper</keyword>
<keyword evidence="8" id="KW-1278">Translocase</keyword>
<dbReference type="InterPro" id="IPR000883">
    <property type="entry name" value="Cyt_C_Oxase_1"/>
</dbReference>
<name>A0ABT5ET36_9BACT</name>
<comment type="subcellular location">
    <subcellularLocation>
        <location evidence="16">Cell membrane</location>
        <topology evidence="16">Multi-pass membrane protein</topology>
    </subcellularLocation>
    <subcellularLocation>
        <location evidence="1">Membrane</location>
        <topology evidence="1">Multi-pass membrane protein</topology>
    </subcellularLocation>
</comment>
<keyword evidence="6 15" id="KW-0812">Transmembrane</keyword>
<evidence type="ECO:0000256" key="7">
    <source>
        <dbReference type="ARBA" id="ARBA00022723"/>
    </source>
</evidence>
<evidence type="ECO:0000259" key="17">
    <source>
        <dbReference type="PROSITE" id="PS50855"/>
    </source>
</evidence>
<dbReference type="PANTHER" id="PTHR10422:SF18">
    <property type="entry name" value="CYTOCHROME C OXIDASE SUBUNIT 1"/>
    <property type="match status" value="1"/>
</dbReference>
<gene>
    <name evidence="18" type="primary">ctaD</name>
    <name evidence="18" type="ORF">POL67_21655</name>
</gene>
<keyword evidence="11 16" id="KW-0408">Iron</keyword>
<feature type="transmembrane region" description="Helical" evidence="16">
    <location>
        <begin position="165"/>
        <end position="188"/>
    </location>
</feature>
<evidence type="ECO:0000256" key="11">
    <source>
        <dbReference type="ARBA" id="ARBA00023004"/>
    </source>
</evidence>
<dbReference type="NCBIfam" id="TIGR02891">
    <property type="entry name" value="CtaD_CoxA"/>
    <property type="match status" value="1"/>
</dbReference>
<reference evidence="18 19" key="1">
    <citation type="submission" date="2022-11" db="EMBL/GenBank/DDBJ databases">
        <title>Minimal conservation of predation-associated metabolite biosynthetic gene clusters underscores biosynthetic potential of Myxococcota including descriptions for ten novel species: Archangium lansinium sp. nov., Myxococcus landrumus sp. nov., Nannocystis bai.</title>
        <authorList>
            <person name="Ahearne A."/>
            <person name="Stevens C."/>
            <person name="Dowd S."/>
        </authorList>
    </citation>
    <scope>NUCLEOTIDE SEQUENCE [LARGE SCALE GENOMIC DNA]</scope>
    <source>
        <strain evidence="18 19">RJM3</strain>
    </source>
</reference>
<dbReference type="SUPFAM" id="SSF81442">
    <property type="entry name" value="Cytochrome c oxidase subunit I-like"/>
    <property type="match status" value="1"/>
</dbReference>
<dbReference type="InterPro" id="IPR023616">
    <property type="entry name" value="Cyt_c_oxase-like_su1_dom"/>
</dbReference>
<evidence type="ECO:0000256" key="8">
    <source>
        <dbReference type="ARBA" id="ARBA00022967"/>
    </source>
</evidence>
<feature type="transmembrane region" description="Helical" evidence="16">
    <location>
        <begin position="430"/>
        <end position="452"/>
    </location>
</feature>
<comment type="function">
    <text evidence="16">Cytochrome c oxidase is the component of the respiratory chain that catalyzes the reduction of oxygen to water. Subunits 1-3 form the functional core of the enzyme complex. CO I is the catalytic subunit of the enzyme. Electrons originating in cytochrome c are transferred via the copper A center of subunit 2 and heme A of subunit 1 to the bimetallic center formed by heme A3 and copper B.</text>
</comment>
<feature type="transmembrane region" description="Helical" evidence="16">
    <location>
        <begin position="396"/>
        <end position="418"/>
    </location>
</feature>
<evidence type="ECO:0000256" key="6">
    <source>
        <dbReference type="ARBA" id="ARBA00022692"/>
    </source>
</evidence>
<dbReference type="Pfam" id="PF00115">
    <property type="entry name" value="COX1"/>
    <property type="match status" value="1"/>
</dbReference>
<dbReference type="Proteomes" id="UP001221411">
    <property type="component" value="Unassembled WGS sequence"/>
</dbReference>
<dbReference type="PROSITE" id="PS00077">
    <property type="entry name" value="COX1_CUB"/>
    <property type="match status" value="1"/>
</dbReference>
<keyword evidence="19" id="KW-1185">Reference proteome</keyword>
<evidence type="ECO:0000256" key="9">
    <source>
        <dbReference type="ARBA" id="ARBA00022982"/>
    </source>
</evidence>
<dbReference type="InterPro" id="IPR023615">
    <property type="entry name" value="Cyt_c_Oxase_su1_BS"/>
</dbReference>
<dbReference type="InterPro" id="IPR036927">
    <property type="entry name" value="Cyt_c_oxase-like_su1_sf"/>
</dbReference>
<feature type="transmembrane region" description="Helical" evidence="16">
    <location>
        <begin position="288"/>
        <end position="309"/>
    </location>
</feature>
<feature type="transmembrane region" description="Helical" evidence="16">
    <location>
        <begin position="208"/>
        <end position="233"/>
    </location>
</feature>
<keyword evidence="16" id="KW-1003">Cell membrane</keyword>
<keyword evidence="10 16" id="KW-1133">Transmembrane helix</keyword>
<evidence type="ECO:0000256" key="5">
    <source>
        <dbReference type="ARBA" id="ARBA00022660"/>
    </source>
</evidence>
<organism evidence="18 19">
    <name type="scientific">Polyangium mundeleinium</name>
    <dbReference type="NCBI Taxonomy" id="2995306"/>
    <lineage>
        <taxon>Bacteria</taxon>
        <taxon>Pseudomonadati</taxon>
        <taxon>Myxococcota</taxon>
        <taxon>Polyangia</taxon>
        <taxon>Polyangiales</taxon>
        <taxon>Polyangiaceae</taxon>
        <taxon>Polyangium</taxon>
    </lineage>
</organism>
<feature type="transmembrane region" description="Helical" evidence="16">
    <location>
        <begin position="128"/>
        <end position="153"/>
    </location>
</feature>
<dbReference type="PANTHER" id="PTHR10422">
    <property type="entry name" value="CYTOCHROME C OXIDASE SUBUNIT 1"/>
    <property type="match status" value="1"/>
</dbReference>
<feature type="transmembrane region" description="Helical" evidence="16">
    <location>
        <begin position="321"/>
        <end position="339"/>
    </location>
</feature>
<dbReference type="EMBL" id="JAQNDO010000001">
    <property type="protein sequence ID" value="MDC0743950.1"/>
    <property type="molecule type" value="Genomic_DNA"/>
</dbReference>
<protein>
    <recommendedName>
        <fullName evidence="16">Cytochrome c oxidase subunit 1</fullName>
        <ecNumber evidence="16">7.1.1.9</ecNumber>
    </recommendedName>
</protein>
<sequence length="545" mass="60418">MANTATVDELGHSPEVRGKNYLNQTAGVWSWLTTVDHKRIGIMYLVSVLVGFGLGGIFALLVRLELLTAKKTIMDASQYNQAFTLHGAAMVFLFIIPSIPASLGNFFLPLMIGAKDVAFPRLNLLSLYLYWIGAIFMLAAIVTGGVDTGWTFYVPYASGVSTTSVISATFGVFVMGFSSILTGLNFIVTLHKLRAPGMSWYRMPLFLWSLYATSIIQVLATPVLGITLLLLIFERAFHIGIFDPTLGGDPVLFQHFFWFYSHPAVYIMILPGMGVATEILATNARRRVFGYKAIAFSSVAIALVSFLVWGHHMFVSGQSELSSAIFSFLTFFVAIPSGVKMFNWLGTLWGGSIRFTVPMLYGIAFLFLFAIGGLTGLFLGMLSVDLHLHDTYFVVAHFHYVMMGSTAIAFFGGLHHWWPKMTGKMYDEKLARVGFALTFIGFNWTFFTQFILGTRGMPRRYYNYLDQFQPLHAFSTYGSWVLGTGFLITFICLARSLKTGAPAPADPWGGATLEWKTASPPITENFEKAPIVTLDAYERPAEETA</sequence>
<feature type="transmembrane region" description="Helical" evidence="16">
    <location>
        <begin position="253"/>
        <end position="276"/>
    </location>
</feature>
<evidence type="ECO:0000313" key="18">
    <source>
        <dbReference type="EMBL" id="MDC0743950.1"/>
    </source>
</evidence>
<feature type="domain" description="Cytochrome oxidase subunit I profile" evidence="17">
    <location>
        <begin position="23"/>
        <end position="533"/>
    </location>
</feature>
<keyword evidence="5 15" id="KW-0679">Respiratory chain</keyword>
<dbReference type="RefSeq" id="WP_271919982.1">
    <property type="nucleotide sequence ID" value="NZ_JAQNDO010000001.1"/>
</dbReference>
<dbReference type="Gene3D" id="1.20.210.10">
    <property type="entry name" value="Cytochrome c oxidase-like, subunit I domain"/>
    <property type="match status" value="1"/>
</dbReference>
<comment type="pathway">
    <text evidence="2 16">Energy metabolism; oxidative phosphorylation.</text>
</comment>
<evidence type="ECO:0000256" key="13">
    <source>
        <dbReference type="ARBA" id="ARBA00023136"/>
    </source>
</evidence>
<keyword evidence="13 16" id="KW-0472">Membrane</keyword>
<proteinExistence type="inferred from homology"/>
<evidence type="ECO:0000256" key="15">
    <source>
        <dbReference type="RuleBase" id="RU000370"/>
    </source>
</evidence>
<feature type="transmembrane region" description="Helical" evidence="16">
    <location>
        <begin position="472"/>
        <end position="494"/>
    </location>
</feature>
<evidence type="ECO:0000256" key="12">
    <source>
        <dbReference type="ARBA" id="ARBA00023008"/>
    </source>
</evidence>
<dbReference type="PRINTS" id="PR01165">
    <property type="entry name" value="CYCOXIDASEI"/>
</dbReference>
<dbReference type="InterPro" id="IPR014241">
    <property type="entry name" value="Cyt_c_oxidase_su1_bac"/>
</dbReference>
<evidence type="ECO:0000256" key="2">
    <source>
        <dbReference type="ARBA" id="ARBA00004673"/>
    </source>
</evidence>
<comment type="similarity">
    <text evidence="15">Belongs to the heme-copper respiratory oxidase family.</text>
</comment>
<dbReference type="PROSITE" id="PS50855">
    <property type="entry name" value="COX1"/>
    <property type="match status" value="1"/>
</dbReference>
<evidence type="ECO:0000256" key="4">
    <source>
        <dbReference type="ARBA" id="ARBA00022617"/>
    </source>
</evidence>
<evidence type="ECO:0000256" key="14">
    <source>
        <dbReference type="ARBA" id="ARBA00047816"/>
    </source>
</evidence>
<evidence type="ECO:0000256" key="10">
    <source>
        <dbReference type="ARBA" id="ARBA00022989"/>
    </source>
</evidence>
<feature type="transmembrane region" description="Helical" evidence="16">
    <location>
        <begin position="360"/>
        <end position="384"/>
    </location>
</feature>
<keyword evidence="7 16" id="KW-0479">Metal-binding</keyword>
<accession>A0ABT5ET36</accession>
<comment type="catalytic activity">
    <reaction evidence="14 16">
        <text>4 Fe(II)-[cytochrome c] + O2 + 8 H(+)(in) = 4 Fe(III)-[cytochrome c] + 2 H2O + 4 H(+)(out)</text>
        <dbReference type="Rhea" id="RHEA:11436"/>
        <dbReference type="Rhea" id="RHEA-COMP:10350"/>
        <dbReference type="Rhea" id="RHEA-COMP:14399"/>
        <dbReference type="ChEBI" id="CHEBI:15377"/>
        <dbReference type="ChEBI" id="CHEBI:15378"/>
        <dbReference type="ChEBI" id="CHEBI:15379"/>
        <dbReference type="ChEBI" id="CHEBI:29033"/>
        <dbReference type="ChEBI" id="CHEBI:29034"/>
        <dbReference type="EC" id="7.1.1.9"/>
    </reaction>
</comment>
<keyword evidence="3 15" id="KW-0813">Transport</keyword>
<feature type="transmembrane region" description="Helical" evidence="16">
    <location>
        <begin position="82"/>
        <end position="108"/>
    </location>
</feature>
<evidence type="ECO:0000313" key="19">
    <source>
        <dbReference type="Proteomes" id="UP001221411"/>
    </source>
</evidence>